<dbReference type="EC" id="5.4.99.-" evidence="5"/>
<dbReference type="Gene3D" id="3.30.2350.10">
    <property type="entry name" value="Pseudouridine synthase"/>
    <property type="match status" value="1"/>
</dbReference>
<dbReference type="SMART" id="SM00363">
    <property type="entry name" value="S4"/>
    <property type="match status" value="1"/>
</dbReference>
<evidence type="ECO:0000313" key="8">
    <source>
        <dbReference type="Proteomes" id="UP000594042"/>
    </source>
</evidence>
<dbReference type="SUPFAM" id="SSF55120">
    <property type="entry name" value="Pseudouridine synthase"/>
    <property type="match status" value="1"/>
</dbReference>
<dbReference type="Pfam" id="PF00849">
    <property type="entry name" value="PseudoU_synth_2"/>
    <property type="match status" value="1"/>
</dbReference>
<dbReference type="InterPro" id="IPR036986">
    <property type="entry name" value="S4_RNA-bd_sf"/>
</dbReference>
<comment type="function">
    <text evidence="5">Responsible for synthesis of pseudouridine from uracil.</text>
</comment>
<dbReference type="CDD" id="cd00165">
    <property type="entry name" value="S4"/>
    <property type="match status" value="1"/>
</dbReference>
<dbReference type="InterPro" id="IPR006145">
    <property type="entry name" value="PsdUridine_synth_RsuA/RluA"/>
</dbReference>
<protein>
    <recommendedName>
        <fullName evidence="5">Pseudouridine synthase</fullName>
        <ecNumber evidence="5">5.4.99.-</ecNumber>
    </recommendedName>
</protein>
<dbReference type="PANTHER" id="PTHR21600:SF44">
    <property type="entry name" value="RIBOSOMAL LARGE SUBUNIT PSEUDOURIDINE SYNTHASE D"/>
    <property type="match status" value="1"/>
</dbReference>
<dbReference type="SUPFAM" id="SSF55174">
    <property type="entry name" value="Alpha-L RNA-binding motif"/>
    <property type="match status" value="1"/>
</dbReference>
<dbReference type="InterPro" id="IPR050188">
    <property type="entry name" value="RluA_PseudoU_synthase"/>
</dbReference>
<comment type="catalytic activity">
    <reaction evidence="5">
        <text>a uridine in RNA = a pseudouridine in RNA</text>
        <dbReference type="Rhea" id="RHEA:48348"/>
        <dbReference type="Rhea" id="RHEA-COMP:12068"/>
        <dbReference type="Rhea" id="RHEA-COMP:12069"/>
        <dbReference type="ChEBI" id="CHEBI:65314"/>
        <dbReference type="ChEBI" id="CHEBI:65315"/>
    </reaction>
</comment>
<dbReference type="GO" id="GO:0120159">
    <property type="term" value="F:rRNA pseudouridine synthase activity"/>
    <property type="evidence" value="ECO:0007669"/>
    <property type="project" value="UniProtKB-ARBA"/>
</dbReference>
<keyword evidence="2 5" id="KW-0413">Isomerase</keyword>
<keyword evidence="8" id="KW-1185">Reference proteome</keyword>
<evidence type="ECO:0000256" key="4">
    <source>
        <dbReference type="PROSITE-ProRule" id="PRU00182"/>
    </source>
</evidence>
<dbReference type="Proteomes" id="UP000594042">
    <property type="component" value="Chromosome"/>
</dbReference>
<sequence length="307" mass="35759">MRQPHKHKSRAERFRDSIKTYRVQADDTLLNYLLTMFKDQSRTSVKSLLTHRQVAVNNSPTTKYDVPVHIGDEIKINFLKGFKEFNHSRLRIVYEDEFVLVVDKGYGLLSVSTDRVKTKTAYRILSDYVKETDPSNRLFVLHRLDRDTSGLMMFAKKQGIQETMQRSWNEMVLDRRYVAVVEGQLEKEEGEVSSYLCENSAFEVYSTPDESEGGQYALTRYKVLQANKNFSLVELKLATGRKNQIRVHMKDLGHSIIGDRKYGSRCNPLGRLALHASRLRFVHPITRRDMFFETPIPASFQRLVREK</sequence>
<dbReference type="RefSeq" id="WP_200755181.1">
    <property type="nucleotide sequence ID" value="NZ_AP023322.1"/>
</dbReference>
<dbReference type="InterPro" id="IPR002942">
    <property type="entry name" value="S4_RNA-bd"/>
</dbReference>
<dbReference type="PANTHER" id="PTHR21600">
    <property type="entry name" value="MITOCHONDRIAL RNA PSEUDOURIDINE SYNTHASE"/>
    <property type="match status" value="1"/>
</dbReference>
<dbReference type="KEGG" id="copr:Cop2CBH44_31240"/>
<keyword evidence="4" id="KW-0694">RNA-binding</keyword>
<evidence type="ECO:0000313" key="7">
    <source>
        <dbReference type="EMBL" id="BCI64771.1"/>
    </source>
</evidence>
<dbReference type="PROSITE" id="PS01129">
    <property type="entry name" value="PSI_RLU"/>
    <property type="match status" value="1"/>
</dbReference>
<accession>A0A7G1I2E7</accession>
<proteinExistence type="inferred from homology"/>
<dbReference type="InterPro" id="IPR006225">
    <property type="entry name" value="PsdUridine_synth_RluC/D"/>
</dbReference>
<dbReference type="GO" id="GO:0000455">
    <property type="term" value="P:enzyme-directed rRNA pseudouridine synthesis"/>
    <property type="evidence" value="ECO:0007669"/>
    <property type="project" value="TreeGrafter"/>
</dbReference>
<dbReference type="AlphaFoldDB" id="A0A7G1I2E7"/>
<evidence type="ECO:0000256" key="1">
    <source>
        <dbReference type="ARBA" id="ARBA00010876"/>
    </source>
</evidence>
<evidence type="ECO:0000256" key="2">
    <source>
        <dbReference type="ARBA" id="ARBA00023235"/>
    </source>
</evidence>
<feature type="domain" description="RNA-binding S4" evidence="6">
    <location>
        <begin position="28"/>
        <end position="87"/>
    </location>
</feature>
<dbReference type="NCBIfam" id="TIGR00005">
    <property type="entry name" value="rluA_subfam"/>
    <property type="match status" value="1"/>
</dbReference>
<name>A0A7G1I2E7_9BACT</name>
<feature type="active site" evidence="3">
    <location>
        <position position="145"/>
    </location>
</feature>
<dbReference type="InterPro" id="IPR020103">
    <property type="entry name" value="PsdUridine_synth_cat_dom_sf"/>
</dbReference>
<organism evidence="7 8">
    <name type="scientific">Coprobacter secundus subsp. similis</name>
    <dbReference type="NCBI Taxonomy" id="2751153"/>
    <lineage>
        <taxon>Bacteria</taxon>
        <taxon>Pseudomonadati</taxon>
        <taxon>Bacteroidota</taxon>
        <taxon>Bacteroidia</taxon>
        <taxon>Bacteroidales</taxon>
        <taxon>Barnesiellaceae</taxon>
        <taxon>Coprobacter</taxon>
    </lineage>
</organism>
<dbReference type="GO" id="GO:0003723">
    <property type="term" value="F:RNA binding"/>
    <property type="evidence" value="ECO:0007669"/>
    <property type="project" value="UniProtKB-KW"/>
</dbReference>
<dbReference type="Gene3D" id="3.10.290.10">
    <property type="entry name" value="RNA-binding S4 domain"/>
    <property type="match status" value="1"/>
</dbReference>
<comment type="similarity">
    <text evidence="1 5">Belongs to the pseudouridine synthase RluA family.</text>
</comment>
<evidence type="ECO:0000256" key="3">
    <source>
        <dbReference type="PIRSR" id="PIRSR606225-1"/>
    </source>
</evidence>
<dbReference type="PROSITE" id="PS50889">
    <property type="entry name" value="S4"/>
    <property type="match status" value="1"/>
</dbReference>
<dbReference type="InterPro" id="IPR006224">
    <property type="entry name" value="PsdUridine_synth_RluA-like_CS"/>
</dbReference>
<gene>
    <name evidence="7" type="ORF">Cop2CBH44_31240</name>
</gene>
<reference evidence="8" key="1">
    <citation type="submission" date="2020-07" db="EMBL/GenBank/DDBJ databases">
        <title>Complete genome sequencing of Coprobacter sp. strain 2CBH44.</title>
        <authorList>
            <person name="Sakamoto M."/>
            <person name="Murakami T."/>
            <person name="Mori H."/>
        </authorList>
    </citation>
    <scope>NUCLEOTIDE SEQUENCE [LARGE SCALE GENOMIC DNA]</scope>
    <source>
        <strain evidence="8">2CBH44</strain>
    </source>
</reference>
<dbReference type="EMBL" id="AP023322">
    <property type="protein sequence ID" value="BCI64771.1"/>
    <property type="molecule type" value="Genomic_DNA"/>
</dbReference>
<dbReference type="CDD" id="cd02869">
    <property type="entry name" value="PseudoU_synth_RluA_like"/>
    <property type="match status" value="1"/>
</dbReference>
<evidence type="ECO:0000256" key="5">
    <source>
        <dbReference type="RuleBase" id="RU362028"/>
    </source>
</evidence>
<evidence type="ECO:0000259" key="6">
    <source>
        <dbReference type="SMART" id="SM00363"/>
    </source>
</evidence>